<dbReference type="InterPro" id="IPR011006">
    <property type="entry name" value="CheY-like_superfamily"/>
</dbReference>
<name>A0A919N1E4_9ACTN</name>
<dbReference type="Proteomes" id="UP000636960">
    <property type="component" value="Unassembled WGS sequence"/>
</dbReference>
<keyword evidence="1" id="KW-0597">Phosphoprotein</keyword>
<dbReference type="PANTHER" id="PTHR44520:SF2">
    <property type="entry name" value="RESPONSE REGULATOR RCP1"/>
    <property type="match status" value="1"/>
</dbReference>
<keyword evidence="4" id="KW-1185">Reference proteome</keyword>
<reference evidence="3" key="1">
    <citation type="submission" date="2021-01" db="EMBL/GenBank/DDBJ databases">
        <title>Whole genome shotgun sequence of Actinoplanes rishiriensis NBRC 108556.</title>
        <authorList>
            <person name="Komaki H."/>
            <person name="Tamura T."/>
        </authorList>
    </citation>
    <scope>NUCLEOTIDE SEQUENCE</scope>
    <source>
        <strain evidence="3">NBRC 108556</strain>
    </source>
</reference>
<dbReference type="PANTHER" id="PTHR44520">
    <property type="entry name" value="RESPONSE REGULATOR RCP1-RELATED"/>
    <property type="match status" value="1"/>
</dbReference>
<dbReference type="InterPro" id="IPR052893">
    <property type="entry name" value="TCS_response_regulator"/>
</dbReference>
<dbReference type="SUPFAM" id="SSF52172">
    <property type="entry name" value="CheY-like"/>
    <property type="match status" value="1"/>
</dbReference>
<dbReference type="InterPro" id="IPR001789">
    <property type="entry name" value="Sig_transdc_resp-reg_receiver"/>
</dbReference>
<evidence type="ECO:0000259" key="2">
    <source>
        <dbReference type="PROSITE" id="PS50110"/>
    </source>
</evidence>
<evidence type="ECO:0000256" key="1">
    <source>
        <dbReference type="PROSITE-ProRule" id="PRU00169"/>
    </source>
</evidence>
<evidence type="ECO:0000313" key="4">
    <source>
        <dbReference type="Proteomes" id="UP000636960"/>
    </source>
</evidence>
<dbReference type="SMART" id="SM00448">
    <property type="entry name" value="REC"/>
    <property type="match status" value="1"/>
</dbReference>
<comment type="caution">
    <text evidence="3">The sequence shown here is derived from an EMBL/GenBank/DDBJ whole genome shotgun (WGS) entry which is preliminary data.</text>
</comment>
<dbReference type="AlphaFoldDB" id="A0A919N1E4"/>
<feature type="domain" description="Response regulatory" evidence="2">
    <location>
        <begin position="8"/>
        <end position="133"/>
    </location>
</feature>
<organism evidence="3 4">
    <name type="scientific">Paractinoplanes rishiriensis</name>
    <dbReference type="NCBI Taxonomy" id="1050105"/>
    <lineage>
        <taxon>Bacteria</taxon>
        <taxon>Bacillati</taxon>
        <taxon>Actinomycetota</taxon>
        <taxon>Actinomycetes</taxon>
        <taxon>Micromonosporales</taxon>
        <taxon>Micromonosporaceae</taxon>
        <taxon>Paractinoplanes</taxon>
    </lineage>
</organism>
<proteinExistence type="predicted"/>
<accession>A0A919N1E4</accession>
<dbReference type="PROSITE" id="PS50110">
    <property type="entry name" value="RESPONSE_REGULATORY"/>
    <property type="match status" value="1"/>
</dbReference>
<dbReference type="Pfam" id="PF00072">
    <property type="entry name" value="Response_reg"/>
    <property type="match status" value="1"/>
</dbReference>
<protein>
    <submittedName>
        <fullName evidence="3">Two-component system response regulator</fullName>
    </submittedName>
</protein>
<sequence>MHHFRSVNFLVVQDDPVDQLLMREDLATHKVVNRVYTAPDARTALAYLDGVPPYGGVGTPDVVLLDPHLPRDGGDVVLERLRTDAATVHVPVILLVDSPAAEQIVRSRGLPVQGYAQKPVDFAALAGVVRSVVGLGFAVHRR</sequence>
<dbReference type="GO" id="GO:0000160">
    <property type="term" value="P:phosphorelay signal transduction system"/>
    <property type="evidence" value="ECO:0007669"/>
    <property type="project" value="InterPro"/>
</dbReference>
<dbReference type="Gene3D" id="3.40.50.2300">
    <property type="match status" value="1"/>
</dbReference>
<gene>
    <name evidence="3" type="ORF">Ari01nite_87050</name>
</gene>
<feature type="modified residue" description="4-aspartylphosphate" evidence="1">
    <location>
        <position position="66"/>
    </location>
</feature>
<dbReference type="EMBL" id="BOMV01000100">
    <property type="protein sequence ID" value="GIF01241.1"/>
    <property type="molecule type" value="Genomic_DNA"/>
</dbReference>
<evidence type="ECO:0000313" key="3">
    <source>
        <dbReference type="EMBL" id="GIF01241.1"/>
    </source>
</evidence>